<reference evidence="1" key="2">
    <citation type="submission" date="2023-05" db="EMBL/GenBank/DDBJ databases">
        <authorList>
            <consortium name="Lawrence Berkeley National Laboratory"/>
            <person name="Steindorff A."/>
            <person name="Hensen N."/>
            <person name="Bonometti L."/>
            <person name="Westerberg I."/>
            <person name="Brannstrom I.O."/>
            <person name="Guillou S."/>
            <person name="Cros-Aarteil S."/>
            <person name="Calhoun S."/>
            <person name="Haridas S."/>
            <person name="Kuo A."/>
            <person name="Mondo S."/>
            <person name="Pangilinan J."/>
            <person name="Riley R."/>
            <person name="Labutti K."/>
            <person name="Andreopoulos B."/>
            <person name="Lipzen A."/>
            <person name="Chen C."/>
            <person name="Yanf M."/>
            <person name="Daum C."/>
            <person name="Ng V."/>
            <person name="Clum A."/>
            <person name="Ohm R."/>
            <person name="Martin F."/>
            <person name="Silar P."/>
            <person name="Natvig D."/>
            <person name="Lalanne C."/>
            <person name="Gautier V."/>
            <person name="Ament-Velasquez S.L."/>
            <person name="Kruys A."/>
            <person name="Hutchinson M.I."/>
            <person name="Powell A.J."/>
            <person name="Barry K."/>
            <person name="Miller A.N."/>
            <person name="Grigoriev I.V."/>
            <person name="Debuchy R."/>
            <person name="Gladieux P."/>
            <person name="Thoren M.H."/>
            <person name="Johannesson H."/>
        </authorList>
    </citation>
    <scope>NUCLEOTIDE SEQUENCE</scope>
    <source>
        <strain evidence="1">CBS 508.74</strain>
    </source>
</reference>
<accession>A0AAN6TEK1</accession>
<name>A0AAN6TEK1_9PEZI</name>
<evidence type="ECO:0000313" key="2">
    <source>
        <dbReference type="Proteomes" id="UP001302812"/>
    </source>
</evidence>
<dbReference type="PANTHER" id="PTHR38847:SF1">
    <property type="entry name" value="PSEUDOURIDINE SYNTHASE RSUA_RLUA-LIKE DOMAIN-CONTAINING PROTEIN"/>
    <property type="match status" value="1"/>
</dbReference>
<gene>
    <name evidence="1" type="ORF">N656DRAFT_708570</name>
</gene>
<comment type="caution">
    <text evidence="1">The sequence shown here is derived from an EMBL/GenBank/DDBJ whole genome shotgun (WGS) entry which is preliminary data.</text>
</comment>
<dbReference type="RefSeq" id="XP_064670548.1">
    <property type="nucleotide sequence ID" value="XM_064811515.1"/>
</dbReference>
<dbReference type="AlphaFoldDB" id="A0AAN6TEK1"/>
<keyword evidence="2" id="KW-1185">Reference proteome</keyword>
<evidence type="ECO:0000313" key="1">
    <source>
        <dbReference type="EMBL" id="KAK4112978.1"/>
    </source>
</evidence>
<dbReference type="EMBL" id="MU853340">
    <property type="protein sequence ID" value="KAK4112978.1"/>
    <property type="molecule type" value="Genomic_DNA"/>
</dbReference>
<protein>
    <submittedName>
        <fullName evidence="1">Uncharacterized protein</fullName>
    </submittedName>
</protein>
<dbReference type="Proteomes" id="UP001302812">
    <property type="component" value="Unassembled WGS sequence"/>
</dbReference>
<organism evidence="1 2">
    <name type="scientific">Canariomyces notabilis</name>
    <dbReference type="NCBI Taxonomy" id="2074819"/>
    <lineage>
        <taxon>Eukaryota</taxon>
        <taxon>Fungi</taxon>
        <taxon>Dikarya</taxon>
        <taxon>Ascomycota</taxon>
        <taxon>Pezizomycotina</taxon>
        <taxon>Sordariomycetes</taxon>
        <taxon>Sordariomycetidae</taxon>
        <taxon>Sordariales</taxon>
        <taxon>Chaetomiaceae</taxon>
        <taxon>Canariomyces</taxon>
    </lineage>
</organism>
<dbReference type="InterPro" id="IPR025649">
    <property type="entry name" value="DUF4360"/>
</dbReference>
<reference evidence="1" key="1">
    <citation type="journal article" date="2023" name="Mol. Phylogenet. Evol.">
        <title>Genome-scale phylogeny and comparative genomics of the fungal order Sordariales.</title>
        <authorList>
            <person name="Hensen N."/>
            <person name="Bonometti L."/>
            <person name="Westerberg I."/>
            <person name="Brannstrom I.O."/>
            <person name="Guillou S."/>
            <person name="Cros-Aarteil S."/>
            <person name="Calhoun S."/>
            <person name="Haridas S."/>
            <person name="Kuo A."/>
            <person name="Mondo S."/>
            <person name="Pangilinan J."/>
            <person name="Riley R."/>
            <person name="LaButti K."/>
            <person name="Andreopoulos B."/>
            <person name="Lipzen A."/>
            <person name="Chen C."/>
            <person name="Yan M."/>
            <person name="Daum C."/>
            <person name="Ng V."/>
            <person name="Clum A."/>
            <person name="Steindorff A."/>
            <person name="Ohm R.A."/>
            <person name="Martin F."/>
            <person name="Silar P."/>
            <person name="Natvig D.O."/>
            <person name="Lalanne C."/>
            <person name="Gautier V."/>
            <person name="Ament-Velasquez S.L."/>
            <person name="Kruys A."/>
            <person name="Hutchinson M.I."/>
            <person name="Powell A.J."/>
            <person name="Barry K."/>
            <person name="Miller A.N."/>
            <person name="Grigoriev I.V."/>
            <person name="Debuchy R."/>
            <person name="Gladieux P."/>
            <person name="Hiltunen Thoren M."/>
            <person name="Johannesson H."/>
        </authorList>
    </citation>
    <scope>NUCLEOTIDE SEQUENCE</scope>
    <source>
        <strain evidence="1">CBS 508.74</strain>
    </source>
</reference>
<dbReference type="PANTHER" id="PTHR38847">
    <property type="match status" value="1"/>
</dbReference>
<proteinExistence type="predicted"/>
<dbReference type="GeneID" id="89935640"/>
<dbReference type="Pfam" id="PF14273">
    <property type="entry name" value="DUF4360"/>
    <property type="match status" value="1"/>
</dbReference>
<sequence>MASTLPPSSVLSWERDINITSVVGSGVGCPKGTSTLSTSSSYDGTSLTLGFDDFQVFYGPGYPLQARSKTCIIVITVRYRSGRTVELLGTTYHASALLDPGMTGNILSSYTFSSSAVGNASSASSTEAKATGPLIGDYLQYKAIIPKSSTTVAPCGVDEVRLQINTRISVTSGNATVSGRVDGGPLFSLGTQLIHLGWVPCNS</sequence>